<dbReference type="RefSeq" id="WP_274998142.1">
    <property type="nucleotide sequence ID" value="NZ_JAJQQP010000021.1"/>
</dbReference>
<dbReference type="NCBIfam" id="NF047765">
    <property type="entry name" value="LIC_13387_fam"/>
    <property type="match status" value="1"/>
</dbReference>
<proteinExistence type="predicted"/>
<feature type="transmembrane region" description="Helical" evidence="1">
    <location>
        <begin position="50"/>
        <end position="77"/>
    </location>
</feature>
<organism evidence="2 3">
    <name type="scientific">Promicromonospora iranensis</name>
    <dbReference type="NCBI Taxonomy" id="1105144"/>
    <lineage>
        <taxon>Bacteria</taxon>
        <taxon>Bacillati</taxon>
        <taxon>Actinomycetota</taxon>
        <taxon>Actinomycetes</taxon>
        <taxon>Micrococcales</taxon>
        <taxon>Promicromonosporaceae</taxon>
        <taxon>Promicromonospora</taxon>
    </lineage>
</organism>
<feature type="transmembrane region" description="Helical" evidence="1">
    <location>
        <begin position="89"/>
        <end position="108"/>
    </location>
</feature>
<gene>
    <name evidence="2" type="ORF">J2S48_005059</name>
</gene>
<keyword evidence="1" id="KW-0472">Membrane</keyword>
<sequence>MQLTAFRVGAAAWMLTGVAHTVLEFALPGDPDLATALRASSLEVGPISLNAFLLIRGVSVSMGLAMVVVGLLLWMIARAFRTEPHRARPFGAVALISTVLALGLAVVWVPGPPVVTFTVGTVAFVVALAAKGARPSGPR</sequence>
<keyword evidence="1" id="KW-0812">Transmembrane</keyword>
<evidence type="ECO:0000256" key="1">
    <source>
        <dbReference type="SAM" id="Phobius"/>
    </source>
</evidence>
<reference evidence="2 3" key="1">
    <citation type="submission" date="2023-07" db="EMBL/GenBank/DDBJ databases">
        <title>Sequencing the genomes of 1000 actinobacteria strains.</title>
        <authorList>
            <person name="Klenk H.-P."/>
        </authorList>
    </citation>
    <scope>NUCLEOTIDE SEQUENCE [LARGE SCALE GENOMIC DNA]</scope>
    <source>
        <strain evidence="2 3">DSM 45554</strain>
    </source>
</reference>
<dbReference type="EMBL" id="JAVDYE010000001">
    <property type="protein sequence ID" value="MDR7385544.1"/>
    <property type="molecule type" value="Genomic_DNA"/>
</dbReference>
<dbReference type="InterPro" id="IPR058068">
    <property type="entry name" value="LIC_13387-like"/>
</dbReference>
<feature type="transmembrane region" description="Helical" evidence="1">
    <location>
        <begin position="114"/>
        <end position="133"/>
    </location>
</feature>
<protein>
    <submittedName>
        <fullName evidence="2">Uncharacterized protein</fullName>
    </submittedName>
</protein>
<evidence type="ECO:0000313" key="2">
    <source>
        <dbReference type="EMBL" id="MDR7385544.1"/>
    </source>
</evidence>
<accession>A0ABU2CW28</accession>
<dbReference type="Proteomes" id="UP001183585">
    <property type="component" value="Unassembled WGS sequence"/>
</dbReference>
<keyword evidence="1" id="KW-1133">Transmembrane helix</keyword>
<evidence type="ECO:0000313" key="3">
    <source>
        <dbReference type="Proteomes" id="UP001183585"/>
    </source>
</evidence>
<keyword evidence="3" id="KW-1185">Reference proteome</keyword>
<comment type="caution">
    <text evidence="2">The sequence shown here is derived from an EMBL/GenBank/DDBJ whole genome shotgun (WGS) entry which is preliminary data.</text>
</comment>
<name>A0ABU2CW28_9MICO</name>